<protein>
    <submittedName>
        <fullName evidence="1">Uncharacterized protein</fullName>
    </submittedName>
</protein>
<name>A0AA36D319_9BILA</name>
<gene>
    <name evidence="1" type="ORF">MSPICULIGERA_LOCUS17098</name>
</gene>
<dbReference type="EMBL" id="CATQJA010002655">
    <property type="protein sequence ID" value="CAJ0578858.1"/>
    <property type="molecule type" value="Genomic_DNA"/>
</dbReference>
<organism evidence="1 2">
    <name type="scientific">Mesorhabditis spiculigera</name>
    <dbReference type="NCBI Taxonomy" id="96644"/>
    <lineage>
        <taxon>Eukaryota</taxon>
        <taxon>Metazoa</taxon>
        <taxon>Ecdysozoa</taxon>
        <taxon>Nematoda</taxon>
        <taxon>Chromadorea</taxon>
        <taxon>Rhabditida</taxon>
        <taxon>Rhabditina</taxon>
        <taxon>Rhabditomorpha</taxon>
        <taxon>Rhabditoidea</taxon>
        <taxon>Rhabditidae</taxon>
        <taxon>Mesorhabditinae</taxon>
        <taxon>Mesorhabditis</taxon>
    </lineage>
</organism>
<sequence>MSYLYRTVLLLCITTVYSQRQRPFFANKEQQGGQIDGIRIASYDGPPKGNEVTDVDAQNILDPIMSPFIQMYDVMQQNAKAKAYAEKIQQERDASPFSNSKGLFDLIEKLQRPTTTTTPAPSLMEQLLQPYWEPWQRQLDTISKEMAGITLIPTTTTTAAPTTTAPKSLLERSLGMFLPGFTAGTIPPQRPAETPDIRRSPPKLFDPEMPSSCNLFLIF</sequence>
<evidence type="ECO:0000313" key="2">
    <source>
        <dbReference type="Proteomes" id="UP001177023"/>
    </source>
</evidence>
<accession>A0AA36D319</accession>
<evidence type="ECO:0000313" key="1">
    <source>
        <dbReference type="EMBL" id="CAJ0578858.1"/>
    </source>
</evidence>
<proteinExistence type="predicted"/>
<dbReference type="Proteomes" id="UP001177023">
    <property type="component" value="Unassembled WGS sequence"/>
</dbReference>
<comment type="caution">
    <text evidence="1">The sequence shown here is derived from an EMBL/GenBank/DDBJ whole genome shotgun (WGS) entry which is preliminary data.</text>
</comment>
<feature type="non-terminal residue" evidence="1">
    <location>
        <position position="1"/>
    </location>
</feature>
<dbReference type="AlphaFoldDB" id="A0AA36D319"/>
<reference evidence="1" key="1">
    <citation type="submission" date="2023-06" db="EMBL/GenBank/DDBJ databases">
        <authorList>
            <person name="Delattre M."/>
        </authorList>
    </citation>
    <scope>NUCLEOTIDE SEQUENCE</scope>
    <source>
        <strain evidence="1">AF72</strain>
    </source>
</reference>
<keyword evidence="2" id="KW-1185">Reference proteome</keyword>